<feature type="transmembrane region" description="Helical" evidence="10">
    <location>
        <begin position="429"/>
        <end position="446"/>
    </location>
</feature>
<keyword evidence="3" id="KW-0813">Transport</keyword>
<proteinExistence type="inferred from homology"/>
<sequence length="458" mass="50076">MHHEDEKLQRGLSNRHIQLIALGGAIGVGLFYGSSTTIQMAGPAILISYLIGGLVIFTIMRALGEMAVEEPVSGSFSSYANRYLGPFAGYLTGWTYWFMWIVVGMAEITVAGVYVNYWFPGIPQWLTALVVLVAITGINLINVKAFGEFEFWFAMIKVIAIIGMILAGLGIILFGIGNGGQPIGFENLWVHGGFMPNGVEGILFSLVLVMFSFGGVELVGITAGEAENPGKSIPSAINKVVWRILIFYIGAIGVMMILFPWNQVGSEGSPFVQIFDQIGLSGAGHIINFVVLTAALSAFNSGLFSTGRMLYNLSLQNNGPKYFGQLSKQRAPRRGILFSSSILLIAVFLNYVVPEKVFIYISAVATVAVITSWTIILLAQLKFRQTKTKAEVEKLKFKMPLHPFSTYIALSFLALVIVLMGFIEDMRVALVVAPIWFGILYTGFHLKIKKVIEVSKIG</sequence>
<protein>
    <submittedName>
        <fullName evidence="12">Amino acid permease</fullName>
    </submittedName>
</protein>
<accession>A0ABT8N327</accession>
<dbReference type="PIRSF" id="PIRSF006060">
    <property type="entry name" value="AA_transporter"/>
    <property type="match status" value="1"/>
</dbReference>
<evidence type="ECO:0000313" key="12">
    <source>
        <dbReference type="EMBL" id="MDN7242291.1"/>
    </source>
</evidence>
<evidence type="ECO:0000256" key="2">
    <source>
        <dbReference type="ARBA" id="ARBA00008583"/>
    </source>
</evidence>
<feature type="transmembrane region" description="Helical" evidence="10">
    <location>
        <begin position="40"/>
        <end position="60"/>
    </location>
</feature>
<feature type="transmembrane region" description="Helical" evidence="10">
    <location>
        <begin position="359"/>
        <end position="383"/>
    </location>
</feature>
<dbReference type="InterPro" id="IPR004841">
    <property type="entry name" value="AA-permease/SLC12A_dom"/>
</dbReference>
<evidence type="ECO:0000256" key="1">
    <source>
        <dbReference type="ARBA" id="ARBA00004429"/>
    </source>
</evidence>
<evidence type="ECO:0000256" key="7">
    <source>
        <dbReference type="ARBA" id="ARBA00022970"/>
    </source>
</evidence>
<evidence type="ECO:0000256" key="3">
    <source>
        <dbReference type="ARBA" id="ARBA00022448"/>
    </source>
</evidence>
<evidence type="ECO:0000256" key="5">
    <source>
        <dbReference type="ARBA" id="ARBA00022519"/>
    </source>
</evidence>
<feature type="transmembrane region" description="Helical" evidence="10">
    <location>
        <begin position="197"/>
        <end position="219"/>
    </location>
</feature>
<evidence type="ECO:0000256" key="8">
    <source>
        <dbReference type="ARBA" id="ARBA00022989"/>
    </source>
</evidence>
<dbReference type="PANTHER" id="PTHR43495">
    <property type="entry name" value="GABA PERMEASE"/>
    <property type="match status" value="1"/>
</dbReference>
<feature type="transmembrane region" description="Helical" evidence="10">
    <location>
        <begin position="404"/>
        <end position="423"/>
    </location>
</feature>
<dbReference type="Proteomes" id="UP001172055">
    <property type="component" value="Unassembled WGS sequence"/>
</dbReference>
<feature type="domain" description="Amino acid permease/ SLC12A" evidence="11">
    <location>
        <begin position="16"/>
        <end position="451"/>
    </location>
</feature>
<evidence type="ECO:0000259" key="11">
    <source>
        <dbReference type="Pfam" id="PF00324"/>
    </source>
</evidence>
<keyword evidence="4" id="KW-1003">Cell membrane</keyword>
<keyword evidence="5" id="KW-0997">Cell inner membrane</keyword>
<evidence type="ECO:0000256" key="4">
    <source>
        <dbReference type="ARBA" id="ARBA00022475"/>
    </source>
</evidence>
<dbReference type="PROSITE" id="PS00218">
    <property type="entry name" value="AMINO_ACID_PERMEASE_1"/>
    <property type="match status" value="1"/>
</dbReference>
<feature type="transmembrane region" description="Helical" evidence="10">
    <location>
        <begin position="240"/>
        <end position="259"/>
    </location>
</feature>
<dbReference type="RefSeq" id="WP_301723804.1">
    <property type="nucleotide sequence ID" value="NZ_JAUJWV010000001.1"/>
</dbReference>
<dbReference type="Gene3D" id="1.20.1740.10">
    <property type="entry name" value="Amino acid/polyamine transporter I"/>
    <property type="match status" value="1"/>
</dbReference>
<evidence type="ECO:0000256" key="9">
    <source>
        <dbReference type="ARBA" id="ARBA00023136"/>
    </source>
</evidence>
<keyword evidence="13" id="KW-1185">Reference proteome</keyword>
<comment type="similarity">
    <text evidence="2">Belongs to the amino acid-polyamine-organocation (APC) superfamily. Amino acid transporter (AAT) (TC 2.A.3.1) family.</text>
</comment>
<feature type="transmembrane region" description="Helical" evidence="10">
    <location>
        <begin position="125"/>
        <end position="143"/>
    </location>
</feature>
<name>A0ABT8N327_9BACL</name>
<keyword evidence="7" id="KW-0029">Amino-acid transport</keyword>
<dbReference type="InterPro" id="IPR004840">
    <property type="entry name" value="Amino_acid_permease_CS"/>
</dbReference>
<organism evidence="12 13">
    <name type="scientific">Planococcus shixiaomingii</name>
    <dbReference type="NCBI Taxonomy" id="3058393"/>
    <lineage>
        <taxon>Bacteria</taxon>
        <taxon>Bacillati</taxon>
        <taxon>Bacillota</taxon>
        <taxon>Bacilli</taxon>
        <taxon>Bacillales</taxon>
        <taxon>Caryophanaceae</taxon>
        <taxon>Planococcus</taxon>
    </lineage>
</organism>
<dbReference type="PANTHER" id="PTHR43495:SF4">
    <property type="entry name" value="AROMATIC AMINO ACID TRANSPORT PROTEIN AROP"/>
    <property type="match status" value="1"/>
</dbReference>
<dbReference type="EMBL" id="JAUJWV010000001">
    <property type="protein sequence ID" value="MDN7242291.1"/>
    <property type="molecule type" value="Genomic_DNA"/>
</dbReference>
<gene>
    <name evidence="12" type="ORF">QWY14_10800</name>
</gene>
<evidence type="ECO:0000256" key="10">
    <source>
        <dbReference type="SAM" id="Phobius"/>
    </source>
</evidence>
<feature type="transmembrane region" description="Helical" evidence="10">
    <location>
        <begin position="155"/>
        <end position="177"/>
    </location>
</feature>
<feature type="transmembrane region" description="Helical" evidence="10">
    <location>
        <begin position="279"/>
        <end position="299"/>
    </location>
</feature>
<evidence type="ECO:0000256" key="6">
    <source>
        <dbReference type="ARBA" id="ARBA00022692"/>
    </source>
</evidence>
<evidence type="ECO:0000313" key="13">
    <source>
        <dbReference type="Proteomes" id="UP001172055"/>
    </source>
</evidence>
<feature type="transmembrane region" description="Helical" evidence="10">
    <location>
        <begin position="335"/>
        <end position="353"/>
    </location>
</feature>
<reference evidence="12 13" key="1">
    <citation type="submission" date="2023-06" db="EMBL/GenBank/DDBJ databases">
        <title>Novel species in genus Planococcus.</title>
        <authorList>
            <person name="Ning S."/>
        </authorList>
    </citation>
    <scope>NUCLEOTIDE SEQUENCE [LARGE SCALE GENOMIC DNA]</scope>
    <source>
        <strain evidence="12 13">N028</strain>
    </source>
</reference>
<dbReference type="Pfam" id="PF00324">
    <property type="entry name" value="AA_permease"/>
    <property type="match status" value="1"/>
</dbReference>
<comment type="caution">
    <text evidence="12">The sequence shown here is derived from an EMBL/GenBank/DDBJ whole genome shotgun (WGS) entry which is preliminary data.</text>
</comment>
<keyword evidence="9 10" id="KW-0472">Membrane</keyword>
<comment type="subcellular location">
    <subcellularLocation>
        <location evidence="1">Cell inner membrane</location>
        <topology evidence="1">Multi-pass membrane protein</topology>
    </subcellularLocation>
</comment>
<feature type="transmembrane region" description="Helical" evidence="10">
    <location>
        <begin position="17"/>
        <end position="34"/>
    </location>
</feature>
<keyword evidence="8 10" id="KW-1133">Transmembrane helix</keyword>
<keyword evidence="6 10" id="KW-0812">Transmembrane</keyword>